<sequence>MPAMLAHRKFPSGLHMPQINGEAASRLELPSLPIALASAEIAAQHSLESSKPTRQRRSNDNDNLS</sequence>
<name>A0AA37GKL6_9PEZI</name>
<dbReference type="AlphaFoldDB" id="A0AA37GKL6"/>
<evidence type="ECO:0000313" key="3">
    <source>
        <dbReference type="Proteomes" id="UP001055172"/>
    </source>
</evidence>
<evidence type="ECO:0000256" key="1">
    <source>
        <dbReference type="SAM" id="MobiDB-lite"/>
    </source>
</evidence>
<comment type="caution">
    <text evidence="2">The sequence shown here is derived from an EMBL/GenBank/DDBJ whole genome shotgun (WGS) entry which is preliminary data.</text>
</comment>
<keyword evidence="3" id="KW-1185">Reference proteome</keyword>
<dbReference type="EMBL" id="BPPX01000009">
    <property type="protein sequence ID" value="GJC82429.1"/>
    <property type="molecule type" value="Genomic_DNA"/>
</dbReference>
<proteinExistence type="predicted"/>
<gene>
    <name evidence="2" type="ORF">ColLi_05267</name>
</gene>
<accession>A0AA37GKL6</accession>
<feature type="region of interest" description="Disordered" evidence="1">
    <location>
        <begin position="44"/>
        <end position="65"/>
    </location>
</feature>
<dbReference type="Proteomes" id="UP001055172">
    <property type="component" value="Unassembled WGS sequence"/>
</dbReference>
<protein>
    <submittedName>
        <fullName evidence="2">Uncharacterized protein</fullName>
    </submittedName>
</protein>
<organism evidence="2 3">
    <name type="scientific">Colletotrichum liriopes</name>
    <dbReference type="NCBI Taxonomy" id="708192"/>
    <lineage>
        <taxon>Eukaryota</taxon>
        <taxon>Fungi</taxon>
        <taxon>Dikarya</taxon>
        <taxon>Ascomycota</taxon>
        <taxon>Pezizomycotina</taxon>
        <taxon>Sordariomycetes</taxon>
        <taxon>Hypocreomycetidae</taxon>
        <taxon>Glomerellales</taxon>
        <taxon>Glomerellaceae</taxon>
        <taxon>Colletotrichum</taxon>
        <taxon>Colletotrichum spaethianum species complex</taxon>
    </lineage>
</organism>
<reference evidence="2 3" key="1">
    <citation type="submission" date="2021-07" db="EMBL/GenBank/DDBJ databases">
        <title>Genome data of Colletotrichum spaethianum.</title>
        <authorList>
            <person name="Utami Y.D."/>
            <person name="Hiruma K."/>
        </authorList>
    </citation>
    <scope>NUCLEOTIDE SEQUENCE [LARGE SCALE GENOMIC DNA]</scope>
    <source>
        <strain evidence="2 3">MAFF 242679</strain>
    </source>
</reference>
<evidence type="ECO:0000313" key="2">
    <source>
        <dbReference type="EMBL" id="GJC82429.1"/>
    </source>
</evidence>